<gene>
    <name evidence="8" type="ORF">H0A68_09270</name>
</gene>
<reference evidence="8 9" key="1">
    <citation type="submission" date="2020-07" db="EMBL/GenBank/DDBJ databases">
        <title>Taxonomic revisions and descriptions of new bacterial species based on genomic comparisons in the high-G+C-content subgroup of the family Alcaligenaceae.</title>
        <authorList>
            <person name="Szabo A."/>
            <person name="Felfoldi T."/>
        </authorList>
    </citation>
    <scope>NUCLEOTIDE SEQUENCE [LARGE SCALE GENOMIC DNA]</scope>
    <source>
        <strain evidence="8 9">DSM 25264</strain>
    </source>
</reference>
<evidence type="ECO:0000256" key="2">
    <source>
        <dbReference type="ARBA" id="ARBA00022475"/>
    </source>
</evidence>
<keyword evidence="4 7" id="KW-0812">Transmembrane</keyword>
<feature type="transmembrane region" description="Helical" evidence="7">
    <location>
        <begin position="316"/>
        <end position="339"/>
    </location>
</feature>
<evidence type="ECO:0000256" key="1">
    <source>
        <dbReference type="ARBA" id="ARBA00004533"/>
    </source>
</evidence>
<accession>A0A853FBP8</accession>
<dbReference type="EMBL" id="JACCEW010000002">
    <property type="protein sequence ID" value="NYT37062.1"/>
    <property type="molecule type" value="Genomic_DNA"/>
</dbReference>
<keyword evidence="9" id="KW-1185">Reference proteome</keyword>
<keyword evidence="6 7" id="KW-0472">Membrane</keyword>
<dbReference type="OrthoDB" id="9800207at2"/>
<name>A0A853FBP8_9BURK</name>
<dbReference type="PANTHER" id="PTHR30462:SF3">
    <property type="entry name" value="INTERMEMBRANE TRANSPORT PROTEIN PQIA"/>
    <property type="match status" value="1"/>
</dbReference>
<comment type="subcellular location">
    <subcellularLocation>
        <location evidence="1">Cell inner membrane</location>
    </subcellularLocation>
</comment>
<protein>
    <submittedName>
        <fullName evidence="8">Paraquat-inducible protein A</fullName>
    </submittedName>
</protein>
<evidence type="ECO:0000256" key="5">
    <source>
        <dbReference type="ARBA" id="ARBA00022989"/>
    </source>
</evidence>
<comment type="caution">
    <text evidence="8">The sequence shown here is derived from an EMBL/GenBank/DDBJ whole genome shotgun (WGS) entry which is preliminary data.</text>
</comment>
<dbReference type="Pfam" id="PF04403">
    <property type="entry name" value="PqiA"/>
    <property type="match status" value="2"/>
</dbReference>
<dbReference type="PANTHER" id="PTHR30462">
    <property type="entry name" value="INTERMEMBRANE TRANSPORT PROTEIN PQIB-RELATED"/>
    <property type="match status" value="1"/>
</dbReference>
<dbReference type="AlphaFoldDB" id="A0A853FBP8"/>
<dbReference type="InterPro" id="IPR007498">
    <property type="entry name" value="PqiA-like"/>
</dbReference>
<dbReference type="GO" id="GO:0005886">
    <property type="term" value="C:plasma membrane"/>
    <property type="evidence" value="ECO:0007669"/>
    <property type="project" value="UniProtKB-SubCell"/>
</dbReference>
<evidence type="ECO:0000256" key="7">
    <source>
        <dbReference type="SAM" id="Phobius"/>
    </source>
</evidence>
<feature type="transmembrane region" description="Helical" evidence="7">
    <location>
        <begin position="168"/>
        <end position="185"/>
    </location>
</feature>
<feature type="transmembrane region" description="Helical" evidence="7">
    <location>
        <begin position="94"/>
        <end position="118"/>
    </location>
</feature>
<dbReference type="InterPro" id="IPR051800">
    <property type="entry name" value="PqiA-PqiB_transport"/>
</dbReference>
<dbReference type="Proteomes" id="UP000580517">
    <property type="component" value="Unassembled WGS sequence"/>
</dbReference>
<feature type="transmembrane region" description="Helical" evidence="7">
    <location>
        <begin position="359"/>
        <end position="383"/>
    </location>
</feature>
<dbReference type="RefSeq" id="WP_129969122.1">
    <property type="nucleotide sequence ID" value="NZ_JACCEW010000002.1"/>
</dbReference>
<evidence type="ECO:0000256" key="3">
    <source>
        <dbReference type="ARBA" id="ARBA00022519"/>
    </source>
</evidence>
<keyword evidence="5 7" id="KW-1133">Transmembrane helix</keyword>
<sequence length="447" mass="49078">MAGRPLIACVHCDTLYERVPIAAGAVASCTRCGTELYRNSRVSLGGWIALTLTGLIVFALSNYYPIARLNIQGHFLEATLPQALWLTWTNGHRVLAIMTGMFGFWMPLAQLLAMLWALMAVRSGRLPGDFRQGMRLLRFVIPWSMIPVLMLAIIVAVVKFAGLAVVELRPAAFGFAILAFLMTAMERVTPQRIWQYAEDAGIAPVSGHALSHPASHMVACHGCGYVQPAADALIAHEHAAVPDLLAYPVCGRCASPLHKRKKDAQRRAWALLIAAAIFYLPANLLPVMRIQTLASDSAHTILGGVLELWRLGSPDLALIVFVASIVVPVTKLLILMLLLLHRRWAGRDLARQRTRLYEFINFIGHWSMLDVFVVILMAAMANFPGISQVTAGPAAASFGLVVVLTMLAAECYDPRRVWDLEPGWSPDRAHVPDRAEPSSSRTMPVQE</sequence>
<evidence type="ECO:0000256" key="6">
    <source>
        <dbReference type="ARBA" id="ARBA00023136"/>
    </source>
</evidence>
<keyword evidence="2" id="KW-1003">Cell membrane</keyword>
<feature type="transmembrane region" description="Helical" evidence="7">
    <location>
        <begin position="389"/>
        <end position="409"/>
    </location>
</feature>
<dbReference type="PROSITE" id="PS51257">
    <property type="entry name" value="PROKAR_LIPOPROTEIN"/>
    <property type="match status" value="1"/>
</dbReference>
<feature type="transmembrane region" description="Helical" evidence="7">
    <location>
        <begin position="44"/>
        <end position="64"/>
    </location>
</feature>
<feature type="transmembrane region" description="Helical" evidence="7">
    <location>
        <begin position="268"/>
        <end position="288"/>
    </location>
</feature>
<evidence type="ECO:0000313" key="9">
    <source>
        <dbReference type="Proteomes" id="UP000580517"/>
    </source>
</evidence>
<keyword evidence="3" id="KW-0997">Cell inner membrane</keyword>
<proteinExistence type="predicted"/>
<feature type="transmembrane region" description="Helical" evidence="7">
    <location>
        <begin position="139"/>
        <end position="162"/>
    </location>
</feature>
<evidence type="ECO:0000313" key="8">
    <source>
        <dbReference type="EMBL" id="NYT37062.1"/>
    </source>
</evidence>
<organism evidence="8 9">
    <name type="scientific">Allopusillimonas soli</name>
    <dbReference type="NCBI Taxonomy" id="659016"/>
    <lineage>
        <taxon>Bacteria</taxon>
        <taxon>Pseudomonadati</taxon>
        <taxon>Pseudomonadota</taxon>
        <taxon>Betaproteobacteria</taxon>
        <taxon>Burkholderiales</taxon>
        <taxon>Alcaligenaceae</taxon>
        <taxon>Allopusillimonas</taxon>
    </lineage>
</organism>
<evidence type="ECO:0000256" key="4">
    <source>
        <dbReference type="ARBA" id="ARBA00022692"/>
    </source>
</evidence>